<evidence type="ECO:0008006" key="7">
    <source>
        <dbReference type="Google" id="ProtNLM"/>
    </source>
</evidence>
<feature type="compositionally biased region" description="Basic and acidic residues" evidence="4">
    <location>
        <begin position="244"/>
        <end position="261"/>
    </location>
</feature>
<organism evidence="5 6">
    <name type="scientific">Pseudovirgaria hyperparasitica</name>
    <dbReference type="NCBI Taxonomy" id="470096"/>
    <lineage>
        <taxon>Eukaryota</taxon>
        <taxon>Fungi</taxon>
        <taxon>Dikarya</taxon>
        <taxon>Ascomycota</taxon>
        <taxon>Pezizomycotina</taxon>
        <taxon>Dothideomycetes</taxon>
        <taxon>Dothideomycetes incertae sedis</taxon>
        <taxon>Acrospermales</taxon>
        <taxon>Acrospermaceae</taxon>
        <taxon>Pseudovirgaria</taxon>
    </lineage>
</organism>
<evidence type="ECO:0000313" key="6">
    <source>
        <dbReference type="Proteomes" id="UP000799437"/>
    </source>
</evidence>
<dbReference type="EMBL" id="ML996572">
    <property type="protein sequence ID" value="KAF2757847.1"/>
    <property type="molecule type" value="Genomic_DNA"/>
</dbReference>
<protein>
    <recommendedName>
        <fullName evidence="7">Tat pathway signal sequence</fullName>
    </recommendedName>
</protein>
<dbReference type="PANTHER" id="PTHR33365">
    <property type="entry name" value="YALI0B05434P"/>
    <property type="match status" value="1"/>
</dbReference>
<dbReference type="Proteomes" id="UP000799437">
    <property type="component" value="Unassembled WGS sequence"/>
</dbReference>
<dbReference type="GO" id="GO:0016491">
    <property type="term" value="F:oxidoreductase activity"/>
    <property type="evidence" value="ECO:0007669"/>
    <property type="project" value="UniProtKB-KW"/>
</dbReference>
<dbReference type="InterPro" id="IPR021765">
    <property type="entry name" value="UstYa-like"/>
</dbReference>
<gene>
    <name evidence="5" type="ORF">EJ05DRAFT_368578</name>
</gene>
<name>A0A6A6W8E8_9PEZI</name>
<feature type="region of interest" description="Disordered" evidence="4">
    <location>
        <begin position="237"/>
        <end position="261"/>
    </location>
</feature>
<dbReference type="GeneID" id="54482180"/>
<dbReference type="Pfam" id="PF11807">
    <property type="entry name" value="UstYa"/>
    <property type="match status" value="1"/>
</dbReference>
<dbReference type="OrthoDB" id="3687641at2759"/>
<evidence type="ECO:0000256" key="1">
    <source>
        <dbReference type="ARBA" id="ARBA00004685"/>
    </source>
</evidence>
<reference evidence="5" key="1">
    <citation type="journal article" date="2020" name="Stud. Mycol.">
        <title>101 Dothideomycetes genomes: a test case for predicting lifestyles and emergence of pathogens.</title>
        <authorList>
            <person name="Haridas S."/>
            <person name="Albert R."/>
            <person name="Binder M."/>
            <person name="Bloem J."/>
            <person name="Labutti K."/>
            <person name="Salamov A."/>
            <person name="Andreopoulos B."/>
            <person name="Baker S."/>
            <person name="Barry K."/>
            <person name="Bills G."/>
            <person name="Bluhm B."/>
            <person name="Cannon C."/>
            <person name="Castanera R."/>
            <person name="Culley D."/>
            <person name="Daum C."/>
            <person name="Ezra D."/>
            <person name="Gonzalez J."/>
            <person name="Henrissat B."/>
            <person name="Kuo A."/>
            <person name="Liang C."/>
            <person name="Lipzen A."/>
            <person name="Lutzoni F."/>
            <person name="Magnuson J."/>
            <person name="Mondo S."/>
            <person name="Nolan M."/>
            <person name="Ohm R."/>
            <person name="Pangilinan J."/>
            <person name="Park H.-J."/>
            <person name="Ramirez L."/>
            <person name="Alfaro M."/>
            <person name="Sun H."/>
            <person name="Tritt A."/>
            <person name="Yoshinaga Y."/>
            <person name="Zwiers L.-H."/>
            <person name="Turgeon B."/>
            <person name="Goodwin S."/>
            <person name="Spatafora J."/>
            <person name="Crous P."/>
            <person name="Grigoriev I."/>
        </authorList>
    </citation>
    <scope>NUCLEOTIDE SEQUENCE</scope>
    <source>
        <strain evidence="5">CBS 121739</strain>
    </source>
</reference>
<evidence type="ECO:0000313" key="5">
    <source>
        <dbReference type="EMBL" id="KAF2757847.1"/>
    </source>
</evidence>
<dbReference type="GO" id="GO:0043386">
    <property type="term" value="P:mycotoxin biosynthetic process"/>
    <property type="evidence" value="ECO:0007669"/>
    <property type="project" value="InterPro"/>
</dbReference>
<comment type="similarity">
    <text evidence="3">Belongs to the ustYa family.</text>
</comment>
<keyword evidence="6" id="KW-1185">Reference proteome</keyword>
<comment type="pathway">
    <text evidence="1">Mycotoxin biosynthesis.</text>
</comment>
<evidence type="ECO:0000256" key="3">
    <source>
        <dbReference type="ARBA" id="ARBA00035112"/>
    </source>
</evidence>
<dbReference type="AlphaFoldDB" id="A0A6A6W8E8"/>
<evidence type="ECO:0000256" key="2">
    <source>
        <dbReference type="ARBA" id="ARBA00023002"/>
    </source>
</evidence>
<evidence type="ECO:0000256" key="4">
    <source>
        <dbReference type="SAM" id="MobiDB-lite"/>
    </source>
</evidence>
<accession>A0A6A6W8E8</accession>
<sequence length="261" mass="28525">MDLLNTQKPRYARVEGSTSSISQQWNTPLVKQIMIFLSVLLACILSFTAGRYTSSGRNASISSSSSSSINPGYGIPISTHKHPFTYNRTFGSPPNASTNAAWAALFPEQGGYLTHPTYAPTRSALSVFHQLHCLDGLRTALWTIYDHATTQTALLDPASLPDHLAPPHMRHCIDLLRQSLMCNPDLAAERVNVRLGGVTGFGTMHVCRDWEELVGFVAQWEYYGLSAEEVARKKERVGMGGHGGGHDTGEHAASEEHHHGS</sequence>
<dbReference type="PANTHER" id="PTHR33365:SF11">
    <property type="entry name" value="TAT PATHWAY SIGNAL SEQUENCE"/>
    <property type="match status" value="1"/>
</dbReference>
<proteinExistence type="inferred from homology"/>
<keyword evidence="2" id="KW-0560">Oxidoreductase</keyword>
<dbReference type="RefSeq" id="XP_033600298.1">
    <property type="nucleotide sequence ID" value="XM_033741126.1"/>
</dbReference>